<sequence>MVLRLQRRLGGARDIELGYGVVVSHRAFTYGDLREAEATAMRLARQTLPADRAFNAECIDDEDLGPEHDEALRGQLARHLVKLLLMRFGTGWQGVEGEDGAPAPLTAETLDTFLDLFPGVATTLHAGLLAPWAELEREGNGSAPLQDTATAEA</sequence>
<dbReference type="EMBL" id="APVH01000027">
    <property type="protein sequence ID" value="EPX82101.1"/>
    <property type="molecule type" value="Genomic_DNA"/>
</dbReference>
<evidence type="ECO:0000313" key="2">
    <source>
        <dbReference type="Proteomes" id="UP000015347"/>
    </source>
</evidence>
<dbReference type="OrthoDB" id="7848268at2"/>
<dbReference type="HOGENOM" id="CLU_144150_0_0_5"/>
<reference evidence="2" key="1">
    <citation type="journal article" date="2014" name="Stand. Genomic Sci.">
        <title>Genome sequence of the exopolysaccharide-producing Salipiger mucosus type strain (DSM 16094(T)), a moderately halophilic member of the Roseobacter clade.</title>
        <authorList>
            <person name="Riedel T."/>
            <person name="Spring S."/>
            <person name="Fiebig A."/>
            <person name="Petersen J."/>
            <person name="Kyrpides N.C."/>
            <person name="Goker M."/>
            <person name="Klenk H.P."/>
        </authorList>
    </citation>
    <scope>NUCLEOTIDE SEQUENCE [LARGE SCALE GENOMIC DNA]</scope>
    <source>
        <strain evidence="2">DSM 16094</strain>
    </source>
</reference>
<name>S9QL09_9RHOB</name>
<dbReference type="eggNOG" id="ENOG5032VTV">
    <property type="taxonomic scope" value="Bacteria"/>
</dbReference>
<protein>
    <submittedName>
        <fullName evidence="1">Uncharacterized protein</fullName>
    </submittedName>
</protein>
<keyword evidence="2" id="KW-1185">Reference proteome</keyword>
<comment type="caution">
    <text evidence="1">The sequence shown here is derived from an EMBL/GenBank/DDBJ whole genome shotgun (WGS) entry which is preliminary data.</text>
</comment>
<dbReference type="AlphaFoldDB" id="S9QL09"/>
<dbReference type="STRING" id="1123237.Salmuc_02469"/>
<gene>
    <name evidence="1" type="ORF">Salmuc_02469</name>
</gene>
<organism evidence="1 2">
    <name type="scientific">Salipiger mucosus DSM 16094</name>
    <dbReference type="NCBI Taxonomy" id="1123237"/>
    <lineage>
        <taxon>Bacteria</taxon>
        <taxon>Pseudomonadati</taxon>
        <taxon>Pseudomonadota</taxon>
        <taxon>Alphaproteobacteria</taxon>
        <taxon>Rhodobacterales</taxon>
        <taxon>Roseobacteraceae</taxon>
        <taxon>Salipiger</taxon>
    </lineage>
</organism>
<dbReference type="Proteomes" id="UP000015347">
    <property type="component" value="Unassembled WGS sequence"/>
</dbReference>
<dbReference type="RefSeq" id="WP_020038631.1">
    <property type="nucleotide sequence ID" value="NZ_KE557276.1"/>
</dbReference>
<accession>S9QL09</accession>
<evidence type="ECO:0000313" key="1">
    <source>
        <dbReference type="EMBL" id="EPX82101.1"/>
    </source>
</evidence>
<proteinExistence type="predicted"/>